<dbReference type="AlphaFoldDB" id="A0A9P8GJI8"/>
<dbReference type="Proteomes" id="UP000767238">
    <property type="component" value="Unassembled WGS sequence"/>
</dbReference>
<evidence type="ECO:0000313" key="1">
    <source>
        <dbReference type="EMBL" id="KAH0224608.1"/>
    </source>
</evidence>
<reference evidence="1" key="1">
    <citation type="journal article" date="2021" name="J Fungi (Basel)">
        <title>Virulence traits and population genomics of the black yeast Aureobasidium melanogenum.</title>
        <authorList>
            <person name="Cernosa A."/>
            <person name="Sun X."/>
            <person name="Gostincar C."/>
            <person name="Fang C."/>
            <person name="Gunde-Cimerman N."/>
            <person name="Song Z."/>
        </authorList>
    </citation>
    <scope>NUCLEOTIDE SEQUENCE</scope>
    <source>
        <strain evidence="1">EXF-8016</strain>
    </source>
</reference>
<feature type="non-terminal residue" evidence="1">
    <location>
        <position position="1"/>
    </location>
</feature>
<name>A0A9P8GJI8_AURME</name>
<dbReference type="InterPro" id="IPR053175">
    <property type="entry name" value="DHMBA_Reg_Transcription_Factor"/>
</dbReference>
<evidence type="ECO:0000313" key="2">
    <source>
        <dbReference type="Proteomes" id="UP000767238"/>
    </source>
</evidence>
<reference evidence="1" key="2">
    <citation type="submission" date="2021-08" db="EMBL/GenBank/DDBJ databases">
        <authorList>
            <person name="Gostincar C."/>
            <person name="Sun X."/>
            <person name="Song Z."/>
            <person name="Gunde-Cimerman N."/>
        </authorList>
    </citation>
    <scope>NUCLEOTIDE SEQUENCE</scope>
    <source>
        <strain evidence="1">EXF-8016</strain>
    </source>
</reference>
<sequence length="537" mass="59889">MRVATCLTVEDPRSGVASVVYDCDLRPGSCSRCKNANRLCPGYPDQNELRICDQSSETMIKAQAQKTVVVKIASSSTRPAVPHGTRLSSQSGNLNTAINIRASSSIGDDDQCLAFFFHNYVVNNKKFHPSISVVGNKHLFASIKALSIAGLSKYHSDTRLSHLARHQYVQALQLTNTALSDPQSAMRDETLLAIVVLTSYETLTGGLNRSLEAWVQHINGATTLLRLRGIDGIKHTDGRILTMHVIAFINIACLLNDLPIPPFIYDLQSRIFEFLYRPESPAARYQQVSLQFADFNHAFRHHLFSTPEDVIARATGIEAEMTAALVDMPIHWKAETLPPARMPDDKTLKGGVPNFELQYKDQATSYVWNSFYSSRILLRQAVLKTVQHVESQDGDKSKYENLKLRCHSIMRDCQTHILASIPSFMRSQSYTGFLLPGRRIQDPAEIGDPQTLQNASNEPSKSDRELIPEAFVSELPVMHALGGYGFLWPLYVVGYCSTTTPEILEYVKDMYQVLGKTMKIEQALVLEDMLCSVSSSV</sequence>
<protein>
    <recommendedName>
        <fullName evidence="3">Zn(2)-C6 fungal-type domain-containing protein</fullName>
    </recommendedName>
</protein>
<dbReference type="OrthoDB" id="2991872at2759"/>
<dbReference type="EMBL" id="JAHFYH010000018">
    <property type="protein sequence ID" value="KAH0224608.1"/>
    <property type="molecule type" value="Genomic_DNA"/>
</dbReference>
<proteinExistence type="predicted"/>
<dbReference type="InterPro" id="IPR021858">
    <property type="entry name" value="Fun_TF"/>
</dbReference>
<evidence type="ECO:0008006" key="3">
    <source>
        <dbReference type="Google" id="ProtNLM"/>
    </source>
</evidence>
<dbReference type="Pfam" id="PF11951">
    <property type="entry name" value="Fungal_trans_2"/>
    <property type="match status" value="1"/>
</dbReference>
<gene>
    <name evidence="1" type="ORF">KCV03_g3543</name>
</gene>
<accession>A0A9P8GJI8</accession>
<dbReference type="PANTHER" id="PTHR38791">
    <property type="entry name" value="ZN(II)2CYS6 TRANSCRIPTION FACTOR (EUROFUNG)-RELATED-RELATED"/>
    <property type="match status" value="1"/>
</dbReference>
<comment type="caution">
    <text evidence="1">The sequence shown here is derived from an EMBL/GenBank/DDBJ whole genome shotgun (WGS) entry which is preliminary data.</text>
</comment>
<organism evidence="1 2">
    <name type="scientific">Aureobasidium melanogenum</name>
    <name type="common">Aureobasidium pullulans var. melanogenum</name>
    <dbReference type="NCBI Taxonomy" id="46634"/>
    <lineage>
        <taxon>Eukaryota</taxon>
        <taxon>Fungi</taxon>
        <taxon>Dikarya</taxon>
        <taxon>Ascomycota</taxon>
        <taxon>Pezizomycotina</taxon>
        <taxon>Dothideomycetes</taxon>
        <taxon>Dothideomycetidae</taxon>
        <taxon>Dothideales</taxon>
        <taxon>Saccotheciaceae</taxon>
        <taxon>Aureobasidium</taxon>
    </lineage>
</organism>